<keyword evidence="3" id="KW-0677">Repeat</keyword>
<dbReference type="InterPro" id="IPR052235">
    <property type="entry name" value="Nephronectin_domain"/>
</dbReference>
<proteinExistence type="predicted"/>
<dbReference type="EMBL" id="LSMT01002040">
    <property type="protein sequence ID" value="PFX11670.1"/>
    <property type="molecule type" value="Genomic_DNA"/>
</dbReference>
<name>A0A2B4R591_STYPI</name>
<feature type="region of interest" description="Disordered" evidence="6">
    <location>
        <begin position="254"/>
        <end position="301"/>
    </location>
</feature>
<keyword evidence="2" id="KW-0732">Signal</keyword>
<organism evidence="8 9">
    <name type="scientific">Stylophora pistillata</name>
    <name type="common">Smooth cauliflower coral</name>
    <dbReference type="NCBI Taxonomy" id="50429"/>
    <lineage>
        <taxon>Eukaryota</taxon>
        <taxon>Metazoa</taxon>
        <taxon>Cnidaria</taxon>
        <taxon>Anthozoa</taxon>
        <taxon>Hexacorallia</taxon>
        <taxon>Scleractinia</taxon>
        <taxon>Astrocoeniina</taxon>
        <taxon>Pocilloporidae</taxon>
        <taxon>Stylophora</taxon>
    </lineage>
</organism>
<dbReference type="PROSITE" id="PS01186">
    <property type="entry name" value="EGF_2"/>
    <property type="match status" value="1"/>
</dbReference>
<reference evidence="9" key="1">
    <citation type="journal article" date="2017" name="bioRxiv">
        <title>Comparative analysis of the genomes of Stylophora pistillata and Acropora digitifera provides evidence for extensive differences between species of corals.</title>
        <authorList>
            <person name="Voolstra C.R."/>
            <person name="Li Y."/>
            <person name="Liew Y.J."/>
            <person name="Baumgarten S."/>
            <person name="Zoccola D."/>
            <person name="Flot J.-F."/>
            <person name="Tambutte S."/>
            <person name="Allemand D."/>
            <person name="Aranda M."/>
        </authorList>
    </citation>
    <scope>NUCLEOTIDE SEQUENCE [LARGE SCALE GENOMIC DNA]</scope>
</reference>
<evidence type="ECO:0000256" key="5">
    <source>
        <dbReference type="PROSITE-ProRule" id="PRU00076"/>
    </source>
</evidence>
<keyword evidence="9" id="KW-1185">Reference proteome</keyword>
<evidence type="ECO:0000259" key="7">
    <source>
        <dbReference type="PROSITE" id="PS50026"/>
    </source>
</evidence>
<dbReference type="CDD" id="cd00054">
    <property type="entry name" value="EGF_CA"/>
    <property type="match status" value="1"/>
</dbReference>
<dbReference type="OrthoDB" id="5945227at2759"/>
<protein>
    <submittedName>
        <fullName evidence="8">Uromodulin</fullName>
    </submittedName>
</protein>
<evidence type="ECO:0000256" key="4">
    <source>
        <dbReference type="ARBA" id="ARBA00023157"/>
    </source>
</evidence>
<dbReference type="Pfam" id="PF12947">
    <property type="entry name" value="EGF_3"/>
    <property type="match status" value="1"/>
</dbReference>
<keyword evidence="1 5" id="KW-0245">EGF-like domain</keyword>
<evidence type="ECO:0000256" key="3">
    <source>
        <dbReference type="ARBA" id="ARBA00022737"/>
    </source>
</evidence>
<keyword evidence="4" id="KW-1015">Disulfide bond</keyword>
<feature type="non-terminal residue" evidence="8">
    <location>
        <position position="355"/>
    </location>
</feature>
<feature type="compositionally biased region" description="Basic and acidic residues" evidence="6">
    <location>
        <begin position="346"/>
        <end position="355"/>
    </location>
</feature>
<evidence type="ECO:0000313" key="9">
    <source>
        <dbReference type="Proteomes" id="UP000225706"/>
    </source>
</evidence>
<dbReference type="SUPFAM" id="SSF57196">
    <property type="entry name" value="EGF/Laminin"/>
    <property type="match status" value="1"/>
</dbReference>
<dbReference type="FunFam" id="2.10.25.10:FF:000038">
    <property type="entry name" value="Fibrillin 2"/>
    <property type="match status" value="1"/>
</dbReference>
<comment type="caution">
    <text evidence="8">The sequence shown here is derived from an EMBL/GenBank/DDBJ whole genome shotgun (WGS) entry which is preliminary data.</text>
</comment>
<evidence type="ECO:0000313" key="8">
    <source>
        <dbReference type="EMBL" id="PFX11670.1"/>
    </source>
</evidence>
<dbReference type="GO" id="GO:0005509">
    <property type="term" value="F:calcium ion binding"/>
    <property type="evidence" value="ECO:0007669"/>
    <property type="project" value="InterPro"/>
</dbReference>
<dbReference type="SMART" id="SM00179">
    <property type="entry name" value="EGF_CA"/>
    <property type="match status" value="1"/>
</dbReference>
<feature type="domain" description="EGF-like" evidence="7">
    <location>
        <begin position="42"/>
        <end position="82"/>
    </location>
</feature>
<dbReference type="Proteomes" id="UP000225706">
    <property type="component" value="Unassembled WGS sequence"/>
</dbReference>
<evidence type="ECO:0000256" key="2">
    <source>
        <dbReference type="ARBA" id="ARBA00022729"/>
    </source>
</evidence>
<dbReference type="PROSITE" id="PS50026">
    <property type="entry name" value="EGF_3"/>
    <property type="match status" value="1"/>
</dbReference>
<dbReference type="InterPro" id="IPR001881">
    <property type="entry name" value="EGF-like_Ca-bd_dom"/>
</dbReference>
<dbReference type="PANTHER" id="PTHR24050:SF28">
    <property type="entry name" value="UROMODULIN-LIKE"/>
    <property type="match status" value="1"/>
</dbReference>
<dbReference type="InterPro" id="IPR000742">
    <property type="entry name" value="EGF"/>
</dbReference>
<gene>
    <name evidence="8" type="primary">Umod</name>
    <name evidence="8" type="ORF">AWC38_SpisGene24510</name>
</gene>
<feature type="region of interest" description="Disordered" evidence="6">
    <location>
        <begin position="336"/>
        <end position="355"/>
    </location>
</feature>
<dbReference type="PANTHER" id="PTHR24050">
    <property type="entry name" value="PA14 DOMAIN-CONTAINING PROTEIN"/>
    <property type="match status" value="1"/>
</dbReference>
<dbReference type="Gene3D" id="2.10.25.10">
    <property type="entry name" value="Laminin"/>
    <property type="match status" value="1"/>
</dbReference>
<comment type="caution">
    <text evidence="5">Lacks conserved residue(s) required for the propagation of feature annotation.</text>
</comment>
<accession>A0A2B4R591</accession>
<dbReference type="AlphaFoldDB" id="A0A2B4R591"/>
<dbReference type="InterPro" id="IPR024731">
    <property type="entry name" value="NELL2-like_EGF"/>
</dbReference>
<evidence type="ECO:0000256" key="6">
    <source>
        <dbReference type="SAM" id="MobiDB-lite"/>
    </source>
</evidence>
<sequence length="355" mass="38860">MTLNADKCKVMNIDFKKNKHAFEPVTVNGKDLSVISSAKILDIDKCSNGSHVCDVNANCTNTEGSHNCTCKEGYIGNGKLCQVEEIDCPSYSTLTKADRKTTYRRTGSPKCDNPISAGWYRFQGAAGTKMPTICPPIDSYEVSVLQIALVICTTALDRVEIINRRVHHLKDVRAEVRQTYDSINDTNDSSSLENICKEGKGAMKARIDRVRRSSVDSRSKPDQITMVTVRNEINKTLHSLRQLSFCPPKEQICALGPPGMQGPKGFRRRRGPRGALGRKGSRGIRGEPGSHGKQGKSHKPIIGRDLAQVIIRSSISMSAIMETISVTSMRTVPTLTVPTTAPAGKDTSEMDSHAK</sequence>
<evidence type="ECO:0000256" key="1">
    <source>
        <dbReference type="ARBA" id="ARBA00022536"/>
    </source>
</evidence>